<dbReference type="SUPFAM" id="SSF52172">
    <property type="entry name" value="CheY-like"/>
    <property type="match status" value="1"/>
</dbReference>
<feature type="domain" description="Response regulatory" evidence="4">
    <location>
        <begin position="4"/>
        <end position="117"/>
    </location>
</feature>
<dbReference type="Proteomes" id="UP000280346">
    <property type="component" value="Unassembled WGS sequence"/>
</dbReference>
<dbReference type="Pfam" id="PF00196">
    <property type="entry name" value="GerE"/>
    <property type="match status" value="1"/>
</dbReference>
<feature type="domain" description="HTH luxR-type" evidence="3">
    <location>
        <begin position="139"/>
        <end position="204"/>
    </location>
</feature>
<dbReference type="AlphaFoldDB" id="A0A433J1V0"/>
<dbReference type="SUPFAM" id="SSF46894">
    <property type="entry name" value="C-terminal effector domain of the bipartite response regulators"/>
    <property type="match status" value="1"/>
</dbReference>
<organism evidence="5 6">
    <name type="scientific">Azospirillum doebereinerae</name>
    <dbReference type="NCBI Taxonomy" id="92933"/>
    <lineage>
        <taxon>Bacteria</taxon>
        <taxon>Pseudomonadati</taxon>
        <taxon>Pseudomonadota</taxon>
        <taxon>Alphaproteobacteria</taxon>
        <taxon>Rhodospirillales</taxon>
        <taxon>Azospirillaceae</taxon>
        <taxon>Azospirillum</taxon>
    </lineage>
</organism>
<dbReference type="InterPro" id="IPR001789">
    <property type="entry name" value="Sig_transdc_resp-reg_receiver"/>
</dbReference>
<dbReference type="GO" id="GO:0000160">
    <property type="term" value="P:phosphorelay signal transduction system"/>
    <property type="evidence" value="ECO:0007669"/>
    <property type="project" value="InterPro"/>
</dbReference>
<keyword evidence="1" id="KW-0238">DNA-binding</keyword>
<dbReference type="Gene3D" id="1.10.10.10">
    <property type="entry name" value="Winged helix-like DNA-binding domain superfamily/Winged helix DNA-binding domain"/>
    <property type="match status" value="1"/>
</dbReference>
<comment type="caution">
    <text evidence="5">The sequence shown here is derived from an EMBL/GenBank/DDBJ whole genome shotgun (WGS) entry which is preliminary data.</text>
</comment>
<evidence type="ECO:0000259" key="3">
    <source>
        <dbReference type="PROSITE" id="PS50043"/>
    </source>
</evidence>
<dbReference type="PANTHER" id="PTHR43214:SF43">
    <property type="entry name" value="TWO-COMPONENT RESPONSE REGULATOR"/>
    <property type="match status" value="1"/>
</dbReference>
<dbReference type="CDD" id="cd06170">
    <property type="entry name" value="LuxR_C_like"/>
    <property type="match status" value="1"/>
</dbReference>
<evidence type="ECO:0000256" key="1">
    <source>
        <dbReference type="ARBA" id="ARBA00023125"/>
    </source>
</evidence>
<name>A0A433J1V0_9PROT</name>
<gene>
    <name evidence="5" type="ORF">EJ913_26135</name>
</gene>
<dbReference type="PRINTS" id="PR00038">
    <property type="entry name" value="HTHLUXR"/>
</dbReference>
<dbReference type="Gene3D" id="3.40.50.2300">
    <property type="match status" value="1"/>
</dbReference>
<dbReference type="InterPro" id="IPR036388">
    <property type="entry name" value="WH-like_DNA-bd_sf"/>
</dbReference>
<dbReference type="SMART" id="SM00421">
    <property type="entry name" value="HTH_LUXR"/>
    <property type="match status" value="1"/>
</dbReference>
<keyword evidence="6" id="KW-1185">Reference proteome</keyword>
<dbReference type="GO" id="GO:0003677">
    <property type="term" value="F:DNA binding"/>
    <property type="evidence" value="ECO:0007669"/>
    <property type="project" value="UniProtKB-KW"/>
</dbReference>
<dbReference type="EMBL" id="RZIJ01000028">
    <property type="protein sequence ID" value="RUQ65062.1"/>
    <property type="molecule type" value="Genomic_DNA"/>
</dbReference>
<reference evidence="5 6" key="1">
    <citation type="submission" date="2018-12" db="EMBL/GenBank/DDBJ databases">
        <authorList>
            <person name="Yang Y."/>
        </authorList>
    </citation>
    <scope>NUCLEOTIDE SEQUENCE [LARGE SCALE GENOMIC DNA]</scope>
    <source>
        <strain evidence="5 6">GSF71</strain>
    </source>
</reference>
<dbReference type="GO" id="GO:0006355">
    <property type="term" value="P:regulation of DNA-templated transcription"/>
    <property type="evidence" value="ECO:0007669"/>
    <property type="project" value="InterPro"/>
</dbReference>
<dbReference type="PANTHER" id="PTHR43214">
    <property type="entry name" value="TWO-COMPONENT RESPONSE REGULATOR"/>
    <property type="match status" value="1"/>
</dbReference>
<protein>
    <submittedName>
        <fullName evidence="5">Response regulator transcription factor</fullName>
    </submittedName>
</protein>
<evidence type="ECO:0000313" key="6">
    <source>
        <dbReference type="Proteomes" id="UP000280346"/>
    </source>
</evidence>
<proteinExistence type="predicted"/>
<sequence length="207" mass="21187">MHASVLVLDDRPVIRAGCRVLLAEAGFGPVQEAEHGEPGLSRWRRDRPAATVIGLPDQDGFETAQAILAEDPATAVVLFGAGTDPALAARALRAGVRGCVGDRDPAGTLAAAVESALAGTVFLGPRLAQALALQALLPAADPLALLTRREREILAQIGHGRTAAVIAGALGLSHKTVANVCTQIKDKLGADSPRALIRIAIEAGLAG</sequence>
<evidence type="ECO:0000259" key="4">
    <source>
        <dbReference type="PROSITE" id="PS50110"/>
    </source>
</evidence>
<accession>A0A433J1V0</accession>
<dbReference type="PROSITE" id="PS50043">
    <property type="entry name" value="HTH_LUXR_2"/>
    <property type="match status" value="1"/>
</dbReference>
<dbReference type="SMART" id="SM00448">
    <property type="entry name" value="REC"/>
    <property type="match status" value="1"/>
</dbReference>
<dbReference type="OrthoDB" id="9808843at2"/>
<dbReference type="InterPro" id="IPR039420">
    <property type="entry name" value="WalR-like"/>
</dbReference>
<dbReference type="RefSeq" id="WP_127003474.1">
    <property type="nucleotide sequence ID" value="NZ_CP173190.1"/>
</dbReference>
<dbReference type="PROSITE" id="PS50110">
    <property type="entry name" value="RESPONSE_REGULATORY"/>
    <property type="match status" value="1"/>
</dbReference>
<evidence type="ECO:0000256" key="2">
    <source>
        <dbReference type="PROSITE-ProRule" id="PRU00169"/>
    </source>
</evidence>
<comment type="caution">
    <text evidence="2">Lacks conserved residue(s) required for the propagation of feature annotation.</text>
</comment>
<evidence type="ECO:0000313" key="5">
    <source>
        <dbReference type="EMBL" id="RUQ65062.1"/>
    </source>
</evidence>
<dbReference type="InterPro" id="IPR016032">
    <property type="entry name" value="Sig_transdc_resp-reg_C-effctor"/>
</dbReference>
<dbReference type="InterPro" id="IPR011006">
    <property type="entry name" value="CheY-like_superfamily"/>
</dbReference>
<dbReference type="Pfam" id="PF00072">
    <property type="entry name" value="Response_reg"/>
    <property type="match status" value="1"/>
</dbReference>
<dbReference type="InterPro" id="IPR000792">
    <property type="entry name" value="Tscrpt_reg_LuxR_C"/>
</dbReference>